<evidence type="ECO:0000256" key="1">
    <source>
        <dbReference type="ARBA" id="ARBA00008858"/>
    </source>
</evidence>
<proteinExistence type="inferred from homology"/>
<reference evidence="4" key="1">
    <citation type="submission" date="2020-05" db="EMBL/GenBank/DDBJ databases">
        <title>Mycena genomes resolve the evolution of fungal bioluminescence.</title>
        <authorList>
            <person name="Tsai I.J."/>
        </authorList>
    </citation>
    <scope>NUCLEOTIDE SEQUENCE</scope>
    <source>
        <strain evidence="4">160909Yilan</strain>
    </source>
</reference>
<evidence type="ECO:0000256" key="3">
    <source>
        <dbReference type="SAM" id="SignalP"/>
    </source>
</evidence>
<keyword evidence="3" id="KW-0732">Signal</keyword>
<evidence type="ECO:0000313" key="4">
    <source>
        <dbReference type="EMBL" id="KAF7339390.1"/>
    </source>
</evidence>
<dbReference type="AlphaFoldDB" id="A0A8H6XDL2"/>
<dbReference type="SUPFAM" id="SSF51695">
    <property type="entry name" value="PLC-like phosphodiesterases"/>
    <property type="match status" value="1"/>
</dbReference>
<dbReference type="GO" id="GO:0008081">
    <property type="term" value="F:phosphoric diester hydrolase activity"/>
    <property type="evidence" value="ECO:0007669"/>
    <property type="project" value="InterPro"/>
</dbReference>
<comment type="similarity">
    <text evidence="1">Belongs to the AIM6 family.</text>
</comment>
<protein>
    <recommendedName>
        <fullName evidence="2">Altered inheritance of mitochondria protein 6</fullName>
    </recommendedName>
</protein>
<dbReference type="InterPro" id="IPR051236">
    <property type="entry name" value="HAT_RTT109-like"/>
</dbReference>
<comment type="caution">
    <text evidence="4">The sequence shown here is derived from an EMBL/GenBank/DDBJ whole genome shotgun (WGS) entry which is preliminary data.</text>
</comment>
<evidence type="ECO:0000313" key="5">
    <source>
        <dbReference type="Proteomes" id="UP000623467"/>
    </source>
</evidence>
<gene>
    <name evidence="4" type="ORF">MSAN_02152900</name>
</gene>
<name>A0A8H6XDL2_9AGAR</name>
<dbReference type="InterPro" id="IPR017946">
    <property type="entry name" value="PLC-like_Pdiesterase_TIM-brl"/>
</dbReference>
<feature type="chain" id="PRO_5034287777" description="Altered inheritance of mitochondria protein 6" evidence="3">
    <location>
        <begin position="20"/>
        <end position="327"/>
    </location>
</feature>
<organism evidence="4 5">
    <name type="scientific">Mycena sanguinolenta</name>
    <dbReference type="NCBI Taxonomy" id="230812"/>
    <lineage>
        <taxon>Eukaryota</taxon>
        <taxon>Fungi</taxon>
        <taxon>Dikarya</taxon>
        <taxon>Basidiomycota</taxon>
        <taxon>Agaricomycotina</taxon>
        <taxon>Agaricomycetes</taxon>
        <taxon>Agaricomycetidae</taxon>
        <taxon>Agaricales</taxon>
        <taxon>Marasmiineae</taxon>
        <taxon>Mycenaceae</taxon>
        <taxon>Mycena</taxon>
    </lineage>
</organism>
<accession>A0A8H6XDL2</accession>
<keyword evidence="5" id="KW-1185">Reference proteome</keyword>
<feature type="signal peptide" evidence="3">
    <location>
        <begin position="1"/>
        <end position="19"/>
    </location>
</feature>
<evidence type="ECO:0000256" key="2">
    <source>
        <dbReference type="ARBA" id="ARBA00014286"/>
    </source>
</evidence>
<dbReference type="PANTHER" id="PTHR31571">
    <property type="entry name" value="ALTERED INHERITANCE OF MITOCHONDRIA PROTEIN 6"/>
    <property type="match status" value="1"/>
</dbReference>
<sequence>MFFVLLLVMVASLVGLTSQRPGVFDEITMLEAANSSLLSYPTDFTQNIVPKAIHSHNDCARSVVSDLRFVSSFNGTHTIDWRDVPLLTALSLGVASVEADVWLMGETLYIGHELAALTPARTFDSLYVQPLVTIIEGQNPQSQFTANQTGINGVFDMSSATPLQLLVDMKTDGPSTLPFVISALQPLRERGYLTTCSSNGTCTLGPLVVVGTGNTPLDGILALSPRDVFFDAPLTALNSTFDITVSPIASTDYEPAVGWSGIGTINQTQLTAIQTFVADAHALGIRARFWDTPGWPIHARNAVWQTLIDNGADWLNADDLEAAAAMF</sequence>
<dbReference type="OrthoDB" id="4153866at2759"/>
<dbReference type="PANTHER" id="PTHR31571:SF1">
    <property type="entry name" value="ALTERED INHERITANCE OF MITOCHONDRIA PROTEIN 6"/>
    <property type="match status" value="1"/>
</dbReference>
<dbReference type="Proteomes" id="UP000623467">
    <property type="component" value="Unassembled WGS sequence"/>
</dbReference>
<dbReference type="EMBL" id="JACAZH010000031">
    <property type="protein sequence ID" value="KAF7339390.1"/>
    <property type="molecule type" value="Genomic_DNA"/>
</dbReference>
<dbReference type="GO" id="GO:0006629">
    <property type="term" value="P:lipid metabolic process"/>
    <property type="evidence" value="ECO:0007669"/>
    <property type="project" value="InterPro"/>
</dbReference>